<dbReference type="AlphaFoldDB" id="A0A452INZ8"/>
<comment type="cofactor">
    <cofactor evidence="1">
        <name>Mg(2+)</name>
        <dbReference type="ChEBI" id="CHEBI:18420"/>
    </cofactor>
</comment>
<evidence type="ECO:0000256" key="6">
    <source>
        <dbReference type="ARBA" id="ARBA00017660"/>
    </source>
</evidence>
<name>A0A452INZ8_9SAUR</name>
<dbReference type="GO" id="GO:0043123">
    <property type="term" value="P:positive regulation of canonical NF-kappaB signal transduction"/>
    <property type="evidence" value="ECO:0007669"/>
    <property type="project" value="TreeGrafter"/>
</dbReference>
<dbReference type="GO" id="GO:0005737">
    <property type="term" value="C:cytoplasm"/>
    <property type="evidence" value="ECO:0007669"/>
    <property type="project" value="UniProtKB-SubCell"/>
</dbReference>
<dbReference type="PROSITE" id="PS00107">
    <property type="entry name" value="PROTEIN_KINASE_ATP"/>
    <property type="match status" value="1"/>
</dbReference>
<dbReference type="InterPro" id="IPR017441">
    <property type="entry name" value="Protein_kinase_ATP_BS"/>
</dbReference>
<reference evidence="30" key="2">
    <citation type="submission" date="2025-08" db="UniProtKB">
        <authorList>
            <consortium name="Ensembl"/>
        </authorList>
    </citation>
    <scope>IDENTIFICATION</scope>
</reference>
<feature type="compositionally biased region" description="Low complexity" evidence="28">
    <location>
        <begin position="404"/>
        <end position="419"/>
    </location>
</feature>
<evidence type="ECO:0000256" key="10">
    <source>
        <dbReference type="ARBA" id="ARBA00022527"/>
    </source>
</evidence>
<evidence type="ECO:0000256" key="7">
    <source>
        <dbReference type="ARBA" id="ARBA00022475"/>
    </source>
</evidence>
<keyword evidence="20" id="KW-0805">Transcription regulation</keyword>
<evidence type="ECO:0000256" key="25">
    <source>
        <dbReference type="ARBA" id="ARBA00048329"/>
    </source>
</evidence>
<comment type="similarity">
    <text evidence="4">Belongs to the protein kinase superfamily. STE Ser/Thr protein kinase family. MAP kinase kinase kinase subfamily.</text>
</comment>
<proteinExistence type="inferred from homology"/>
<evidence type="ECO:0000256" key="11">
    <source>
        <dbReference type="ARBA" id="ARBA00022553"/>
    </source>
</evidence>
<keyword evidence="31" id="KW-1185">Reference proteome</keyword>
<keyword evidence="17 26" id="KW-0067">ATP-binding</keyword>
<feature type="compositionally biased region" description="Polar residues" evidence="28">
    <location>
        <begin position="274"/>
        <end position="300"/>
    </location>
</feature>
<evidence type="ECO:0000256" key="13">
    <source>
        <dbReference type="ARBA" id="ARBA00022703"/>
    </source>
</evidence>
<dbReference type="Gene3D" id="1.10.510.10">
    <property type="entry name" value="Transferase(Phosphotransferase) domain 1"/>
    <property type="match status" value="1"/>
</dbReference>
<dbReference type="PIRSF" id="PIRSF038168">
    <property type="entry name" value="MAPKKK7"/>
    <property type="match status" value="1"/>
</dbReference>
<keyword evidence="15 26" id="KW-0547">Nucleotide-binding</keyword>
<dbReference type="PROSITE" id="PS50011">
    <property type="entry name" value="PROTEIN_KINASE_DOM"/>
    <property type="match status" value="1"/>
</dbReference>
<keyword evidence="22" id="KW-0472">Membrane</keyword>
<comment type="catalytic activity">
    <reaction evidence="24">
        <text>L-threonyl-[protein] + ATP = O-phospho-L-threonyl-[protein] + ADP + H(+)</text>
        <dbReference type="Rhea" id="RHEA:46608"/>
        <dbReference type="Rhea" id="RHEA-COMP:11060"/>
        <dbReference type="Rhea" id="RHEA-COMP:11605"/>
        <dbReference type="ChEBI" id="CHEBI:15378"/>
        <dbReference type="ChEBI" id="CHEBI:30013"/>
        <dbReference type="ChEBI" id="CHEBI:30616"/>
        <dbReference type="ChEBI" id="CHEBI:61977"/>
        <dbReference type="ChEBI" id="CHEBI:456216"/>
        <dbReference type="EC" id="2.7.11.25"/>
    </reaction>
</comment>
<keyword evidence="23" id="KW-0804">Transcription</keyword>
<dbReference type="InterPro" id="IPR008271">
    <property type="entry name" value="Ser/Thr_kinase_AS"/>
</dbReference>
<feature type="binding site" evidence="26">
    <location>
        <position position="53"/>
    </location>
    <ligand>
        <name>ATP</name>
        <dbReference type="ChEBI" id="CHEBI:30616"/>
    </ligand>
</feature>
<keyword evidence="21" id="KW-0346">Stress response</keyword>
<evidence type="ECO:0000256" key="19">
    <source>
        <dbReference type="ARBA" id="ARBA00022843"/>
    </source>
</evidence>
<dbReference type="PROSITE" id="PS00108">
    <property type="entry name" value="PROTEIN_KINASE_ST"/>
    <property type="match status" value="1"/>
</dbReference>
<keyword evidence="7" id="KW-1003">Cell membrane</keyword>
<dbReference type="InterPro" id="IPR011009">
    <property type="entry name" value="Kinase-like_dom_sf"/>
</dbReference>
<evidence type="ECO:0000256" key="8">
    <source>
        <dbReference type="ARBA" id="ARBA00022490"/>
    </source>
</evidence>
<evidence type="ECO:0000256" key="12">
    <source>
        <dbReference type="ARBA" id="ARBA00022679"/>
    </source>
</evidence>
<dbReference type="GO" id="GO:0006955">
    <property type="term" value="P:immune response"/>
    <property type="evidence" value="ECO:0007669"/>
    <property type="project" value="TreeGrafter"/>
</dbReference>
<dbReference type="GO" id="GO:0004709">
    <property type="term" value="F:MAP kinase kinase kinase activity"/>
    <property type="evidence" value="ECO:0007669"/>
    <property type="project" value="UniProtKB-EC"/>
</dbReference>
<keyword evidence="8" id="KW-0963">Cytoplasm</keyword>
<sequence>MSAATSAEMIETPPVLNFEEIVYKEIEVEEVVGRGAFGVVCKAKWRGKDVAIKQIESESERKAFIVEVCLVMEYAEGGSLYNVLHGAEPLPYYTAAHAMSWCLQCSQGVAYLHSMKPKALIHRDLKPPNLLLVAGGTVLKICDFGTACDIQTHMTNNKGSAAWMAPEVFEGSNYSEKCDVFSWGIILWEVITRRKPFDEIGGPAFRIMWAVHNGTRPPLIKNLPKPIESLMTRCWSKDPSQRPSMEEIVKIMTHLMRYFPGADEPLQYPCQYSDEGQSNSATSTGSFMDMTSTNTSNKSDANMEPSDFQGTATNDTIKRLESKLAQQMKNSAKQSGDPGRLSLPPSRGSSVESLSDVRGRPQSTLVSGEGKRMSADMSEIEARITGNGQQRRRSIQDLSVAVTESNQESRNSSRSSSPSVRMITTPGPTSEKPARSLPWTPDESADTNGSDNSIPMAYLTLDHQLQPLAPCPNSKESMAVFEQHCKMAQEYMKVQTEIALLLQRRQELIAELDQDEKDQQNTSRLVQEHKKLLDENKSLSTYYQQCKKQLEVIRNQQQKRQGTS</sequence>
<evidence type="ECO:0000256" key="21">
    <source>
        <dbReference type="ARBA" id="ARBA00023016"/>
    </source>
</evidence>
<dbReference type="InterPro" id="IPR049637">
    <property type="entry name" value="MAP3K7"/>
</dbReference>
<dbReference type="GO" id="GO:0005524">
    <property type="term" value="F:ATP binding"/>
    <property type="evidence" value="ECO:0007669"/>
    <property type="project" value="UniProtKB-UniRule"/>
</dbReference>
<keyword evidence="14" id="KW-0479">Metal-binding</keyword>
<evidence type="ECO:0000256" key="16">
    <source>
        <dbReference type="ARBA" id="ARBA00022777"/>
    </source>
</evidence>
<dbReference type="GO" id="GO:0006915">
    <property type="term" value="P:apoptotic process"/>
    <property type="evidence" value="ECO:0007669"/>
    <property type="project" value="UniProtKB-KW"/>
</dbReference>
<evidence type="ECO:0000256" key="20">
    <source>
        <dbReference type="ARBA" id="ARBA00023015"/>
    </source>
</evidence>
<feature type="region of interest" description="Disordered" evidence="28">
    <location>
        <begin position="269"/>
        <end position="311"/>
    </location>
</feature>
<keyword evidence="9" id="KW-1017">Isopeptide bond</keyword>
<protein>
    <recommendedName>
        <fullName evidence="6">Mitogen-activated protein kinase kinase kinase 7</fullName>
        <ecNumber evidence="5">2.7.11.25</ecNumber>
    </recommendedName>
</protein>
<comment type="catalytic activity">
    <reaction evidence="25">
        <text>L-seryl-[protein] + ATP = O-phospho-L-seryl-[protein] + ADP + H(+)</text>
        <dbReference type="Rhea" id="RHEA:17989"/>
        <dbReference type="Rhea" id="RHEA-COMP:9863"/>
        <dbReference type="Rhea" id="RHEA-COMP:11604"/>
        <dbReference type="ChEBI" id="CHEBI:15378"/>
        <dbReference type="ChEBI" id="CHEBI:29999"/>
        <dbReference type="ChEBI" id="CHEBI:30616"/>
        <dbReference type="ChEBI" id="CHEBI:83421"/>
        <dbReference type="ChEBI" id="CHEBI:456216"/>
        <dbReference type="EC" id="2.7.11.25"/>
    </reaction>
</comment>
<dbReference type="Proteomes" id="UP000291020">
    <property type="component" value="Unassembled WGS sequence"/>
</dbReference>
<feature type="coiled-coil region" evidence="27">
    <location>
        <begin position="491"/>
        <end position="518"/>
    </location>
</feature>
<dbReference type="InterPro" id="IPR000719">
    <property type="entry name" value="Prot_kinase_dom"/>
</dbReference>
<evidence type="ECO:0000256" key="4">
    <source>
        <dbReference type="ARBA" id="ARBA00006529"/>
    </source>
</evidence>
<dbReference type="SMART" id="SM00220">
    <property type="entry name" value="S_TKc"/>
    <property type="match status" value="1"/>
</dbReference>
<feature type="region of interest" description="Disordered" evidence="28">
    <location>
        <begin position="399"/>
        <end position="454"/>
    </location>
</feature>
<evidence type="ECO:0000256" key="28">
    <source>
        <dbReference type="SAM" id="MobiDB-lite"/>
    </source>
</evidence>
<accession>A0A452INZ8</accession>
<evidence type="ECO:0000313" key="30">
    <source>
        <dbReference type="Ensembl" id="ENSGAGP00000029631.1"/>
    </source>
</evidence>
<evidence type="ECO:0000256" key="26">
    <source>
        <dbReference type="PROSITE-ProRule" id="PRU10141"/>
    </source>
</evidence>
<dbReference type="CDD" id="cd14058">
    <property type="entry name" value="STKc_TAK1"/>
    <property type="match status" value="1"/>
</dbReference>
<evidence type="ECO:0000256" key="5">
    <source>
        <dbReference type="ARBA" id="ARBA00012406"/>
    </source>
</evidence>
<keyword evidence="16" id="KW-0418">Kinase</keyword>
<dbReference type="Ensembl" id="ENSGAGT00000033645.1">
    <property type="protein sequence ID" value="ENSGAGP00000029631.1"/>
    <property type="gene ID" value="ENSGAGG00000021391.1"/>
</dbReference>
<dbReference type="SUPFAM" id="SSF56112">
    <property type="entry name" value="Protein kinase-like (PK-like)"/>
    <property type="match status" value="1"/>
</dbReference>
<evidence type="ECO:0000256" key="3">
    <source>
        <dbReference type="ARBA" id="ARBA00004496"/>
    </source>
</evidence>
<evidence type="ECO:0000256" key="15">
    <source>
        <dbReference type="ARBA" id="ARBA00022741"/>
    </source>
</evidence>
<keyword evidence="13" id="KW-0053">Apoptosis</keyword>
<evidence type="ECO:0000256" key="27">
    <source>
        <dbReference type="SAM" id="Coils"/>
    </source>
</evidence>
<evidence type="ECO:0000256" key="24">
    <source>
        <dbReference type="ARBA" id="ARBA00047559"/>
    </source>
</evidence>
<keyword evidence="10" id="KW-0723">Serine/threonine-protein kinase</keyword>
<evidence type="ECO:0000259" key="29">
    <source>
        <dbReference type="PROSITE" id="PS50011"/>
    </source>
</evidence>
<evidence type="ECO:0000256" key="23">
    <source>
        <dbReference type="ARBA" id="ARBA00023163"/>
    </source>
</evidence>
<feature type="domain" description="Protein kinase" evidence="29">
    <location>
        <begin position="1"/>
        <end position="259"/>
    </location>
</feature>
<dbReference type="GO" id="GO:0007254">
    <property type="term" value="P:JNK cascade"/>
    <property type="evidence" value="ECO:0007669"/>
    <property type="project" value="TreeGrafter"/>
</dbReference>
<dbReference type="GO" id="GO:0009893">
    <property type="term" value="P:positive regulation of metabolic process"/>
    <property type="evidence" value="ECO:0007669"/>
    <property type="project" value="UniProtKB-ARBA"/>
</dbReference>
<organism evidence="30 31">
    <name type="scientific">Gopherus agassizii</name>
    <name type="common">Agassiz's desert tortoise</name>
    <dbReference type="NCBI Taxonomy" id="38772"/>
    <lineage>
        <taxon>Eukaryota</taxon>
        <taxon>Metazoa</taxon>
        <taxon>Chordata</taxon>
        <taxon>Craniata</taxon>
        <taxon>Vertebrata</taxon>
        <taxon>Euteleostomi</taxon>
        <taxon>Archelosauria</taxon>
        <taxon>Testudinata</taxon>
        <taxon>Testudines</taxon>
        <taxon>Cryptodira</taxon>
        <taxon>Durocryptodira</taxon>
        <taxon>Testudinoidea</taxon>
        <taxon>Testudinidae</taxon>
        <taxon>Gopherus</taxon>
    </lineage>
</organism>
<evidence type="ECO:0000256" key="17">
    <source>
        <dbReference type="ARBA" id="ARBA00022840"/>
    </source>
</evidence>
<dbReference type="PRINTS" id="PR00109">
    <property type="entry name" value="TYRKINASE"/>
</dbReference>
<keyword evidence="18" id="KW-0460">Magnesium</keyword>
<comment type="subcellular location">
    <subcellularLocation>
        <location evidence="2">Cell membrane</location>
        <topology evidence="2">Peripheral membrane protein</topology>
        <orientation evidence="2">Cytoplasmic side</orientation>
    </subcellularLocation>
    <subcellularLocation>
        <location evidence="3">Cytoplasm</location>
    </subcellularLocation>
</comment>
<dbReference type="GO" id="GO:0005886">
    <property type="term" value="C:plasma membrane"/>
    <property type="evidence" value="ECO:0007669"/>
    <property type="project" value="UniProtKB-SubCell"/>
</dbReference>
<reference evidence="30" key="3">
    <citation type="submission" date="2025-09" db="UniProtKB">
        <authorList>
            <consortium name="Ensembl"/>
        </authorList>
    </citation>
    <scope>IDENTIFICATION</scope>
</reference>
<evidence type="ECO:0000256" key="22">
    <source>
        <dbReference type="ARBA" id="ARBA00023136"/>
    </source>
</evidence>
<keyword evidence="11" id="KW-0597">Phosphoprotein</keyword>
<keyword evidence="12" id="KW-0808">Transferase</keyword>
<evidence type="ECO:0000256" key="2">
    <source>
        <dbReference type="ARBA" id="ARBA00004413"/>
    </source>
</evidence>
<dbReference type="Pfam" id="PF07714">
    <property type="entry name" value="PK_Tyr_Ser-Thr"/>
    <property type="match status" value="1"/>
</dbReference>
<dbReference type="PANTHER" id="PTHR46716:SF1">
    <property type="entry name" value="MITOGEN-ACTIVATED PROTEIN KINASE KINASE KINASE 7"/>
    <property type="match status" value="1"/>
</dbReference>
<feature type="region of interest" description="Disordered" evidence="28">
    <location>
        <begin position="326"/>
        <end position="376"/>
    </location>
</feature>
<dbReference type="GO" id="GO:0019899">
    <property type="term" value="F:enzyme binding"/>
    <property type="evidence" value="ECO:0007669"/>
    <property type="project" value="UniProtKB-ARBA"/>
</dbReference>
<evidence type="ECO:0000256" key="9">
    <source>
        <dbReference type="ARBA" id="ARBA00022499"/>
    </source>
</evidence>
<dbReference type="PANTHER" id="PTHR46716">
    <property type="entry name" value="MITOGEN-ACTIVATED PROTEIN KINASE KINASE KINASE 7"/>
    <property type="match status" value="1"/>
</dbReference>
<dbReference type="EC" id="2.7.11.25" evidence="5"/>
<dbReference type="Gene3D" id="3.30.200.20">
    <property type="entry name" value="Phosphorylase Kinase, domain 1"/>
    <property type="match status" value="1"/>
</dbReference>
<evidence type="ECO:0000256" key="14">
    <source>
        <dbReference type="ARBA" id="ARBA00022723"/>
    </source>
</evidence>
<keyword evidence="27" id="KW-0175">Coiled coil</keyword>
<dbReference type="FunFam" id="1.10.510.10:FF:000143">
    <property type="entry name" value="Mitogen-activated protein kinase kinase kinase 7"/>
    <property type="match status" value="1"/>
</dbReference>
<evidence type="ECO:0000256" key="18">
    <source>
        <dbReference type="ARBA" id="ARBA00022842"/>
    </source>
</evidence>
<dbReference type="GO" id="GO:0000287">
    <property type="term" value="F:magnesium ion binding"/>
    <property type="evidence" value="ECO:0007669"/>
    <property type="project" value="InterPro"/>
</dbReference>
<evidence type="ECO:0000256" key="1">
    <source>
        <dbReference type="ARBA" id="ARBA00001946"/>
    </source>
</evidence>
<dbReference type="InterPro" id="IPR001245">
    <property type="entry name" value="Ser-Thr/Tyr_kinase_cat_dom"/>
</dbReference>
<keyword evidence="19" id="KW-0832">Ubl conjugation</keyword>
<evidence type="ECO:0000313" key="31">
    <source>
        <dbReference type="Proteomes" id="UP000291020"/>
    </source>
</evidence>
<reference evidence="31" key="1">
    <citation type="journal article" date="2017" name="PLoS ONE">
        <title>The Agassiz's desert tortoise genome provides a resource for the conservation of a threatened species.</title>
        <authorList>
            <person name="Tollis M."/>
            <person name="DeNardo D.F."/>
            <person name="Cornelius J.A."/>
            <person name="Dolby G.A."/>
            <person name="Edwards T."/>
            <person name="Henen B.T."/>
            <person name="Karl A.E."/>
            <person name="Murphy R.W."/>
            <person name="Kusumi K."/>
        </authorList>
    </citation>
    <scope>NUCLEOTIDE SEQUENCE [LARGE SCALE GENOMIC DNA]</scope>
</reference>
<dbReference type="GO" id="GO:0043410">
    <property type="term" value="P:positive regulation of MAPK cascade"/>
    <property type="evidence" value="ECO:0007669"/>
    <property type="project" value="UniProtKB-ARBA"/>
</dbReference>